<name>A0A6G0T0S7_APHGL</name>
<dbReference type="EMBL" id="VYZN01000079">
    <property type="protein sequence ID" value="KAE9523507.1"/>
    <property type="molecule type" value="Genomic_DNA"/>
</dbReference>
<dbReference type="Proteomes" id="UP000475862">
    <property type="component" value="Unassembled WGS sequence"/>
</dbReference>
<evidence type="ECO:0000313" key="2">
    <source>
        <dbReference type="EMBL" id="KAE9523507.1"/>
    </source>
</evidence>
<reference evidence="2 3" key="1">
    <citation type="submission" date="2019-08" db="EMBL/GenBank/DDBJ databases">
        <title>The genome of the soybean aphid Biotype 1, its phylome, world population structure and adaptation to the North American continent.</title>
        <authorList>
            <person name="Giordano R."/>
            <person name="Donthu R.K."/>
            <person name="Hernandez A.G."/>
            <person name="Wright C.L."/>
            <person name="Zimin A.V."/>
        </authorList>
    </citation>
    <scope>NUCLEOTIDE SEQUENCE [LARGE SCALE GENOMIC DNA]</scope>
    <source>
        <tissue evidence="2">Whole aphids</tissue>
    </source>
</reference>
<evidence type="ECO:0000256" key="1">
    <source>
        <dbReference type="SAM" id="Phobius"/>
    </source>
</evidence>
<keyword evidence="1" id="KW-0812">Transmembrane</keyword>
<feature type="transmembrane region" description="Helical" evidence="1">
    <location>
        <begin position="20"/>
        <end position="37"/>
    </location>
</feature>
<sequence>MLWRIKVNINICRKFHLHLLVHNILLIFIFIFTMHLLKMSKYSINYYGVIYNISVKYVRVYERCWVGSCLPSNLLKGFTINHWIKWLADSGKETILNSNTVETRLTVTVGTRNRMYLKKTAYKTVVPNPQGTWSPRTDFFRWAFSIINFTVKYRYYSCTKSVQIENIRTFMFSLVEGNCLPMWPAEEKRLDITLSPVHFVIRIKFDCLMLTLISIQIRLPFYSSKPKSNDIYYYFKFQQCESKTTEKCCTVKGTDEKKLQSKIGLKPAPQCTISTTKKKKSR</sequence>
<dbReference type="AlphaFoldDB" id="A0A6G0T0S7"/>
<keyword evidence="1" id="KW-1133">Transmembrane helix</keyword>
<accession>A0A6G0T0S7</accession>
<proteinExistence type="predicted"/>
<evidence type="ECO:0000313" key="3">
    <source>
        <dbReference type="Proteomes" id="UP000475862"/>
    </source>
</evidence>
<protein>
    <submittedName>
        <fullName evidence="2">Uncharacterized protein</fullName>
    </submittedName>
</protein>
<keyword evidence="3" id="KW-1185">Reference proteome</keyword>
<comment type="caution">
    <text evidence="2">The sequence shown here is derived from an EMBL/GenBank/DDBJ whole genome shotgun (WGS) entry which is preliminary data.</text>
</comment>
<keyword evidence="1" id="KW-0472">Membrane</keyword>
<gene>
    <name evidence="2" type="ORF">AGLY_016059</name>
</gene>
<organism evidence="2 3">
    <name type="scientific">Aphis glycines</name>
    <name type="common">Soybean aphid</name>
    <dbReference type="NCBI Taxonomy" id="307491"/>
    <lineage>
        <taxon>Eukaryota</taxon>
        <taxon>Metazoa</taxon>
        <taxon>Ecdysozoa</taxon>
        <taxon>Arthropoda</taxon>
        <taxon>Hexapoda</taxon>
        <taxon>Insecta</taxon>
        <taxon>Pterygota</taxon>
        <taxon>Neoptera</taxon>
        <taxon>Paraneoptera</taxon>
        <taxon>Hemiptera</taxon>
        <taxon>Sternorrhyncha</taxon>
        <taxon>Aphidomorpha</taxon>
        <taxon>Aphidoidea</taxon>
        <taxon>Aphididae</taxon>
        <taxon>Aphidini</taxon>
        <taxon>Aphis</taxon>
        <taxon>Aphis</taxon>
    </lineage>
</organism>